<sequence>RRREGCTNVPVPIKKGSPLRHVATCCKFSPELVVPGKACREASWRKSSGLRSAALYRAKALAPNAEESFARCRDLLAARGGRHISTVTSVIRSKEPGRPAGTARQMLLHAGRRGGLPRVTRERESERKTVTVTVTPDIAGRLSPEKGRNEG</sequence>
<protein>
    <submittedName>
        <fullName evidence="1">Uncharacterized protein</fullName>
    </submittedName>
</protein>
<keyword evidence="2" id="KW-1185">Reference proteome</keyword>
<dbReference type="Proteomes" id="UP000310200">
    <property type="component" value="Unassembled WGS sequence"/>
</dbReference>
<reference evidence="1 2" key="1">
    <citation type="journal article" date="2019" name="Philos. Trans. R. Soc. Lond., B, Biol. Sci.">
        <title>Ant behaviour and brain gene expression of defending hosts depend on the ecological success of the intruding social parasite.</title>
        <authorList>
            <person name="Kaur R."/>
            <person name="Stoldt M."/>
            <person name="Jongepier E."/>
            <person name="Feldmeyer B."/>
            <person name="Menzel F."/>
            <person name="Bornberg-Bauer E."/>
            <person name="Foitzik S."/>
        </authorList>
    </citation>
    <scope>NUCLEOTIDE SEQUENCE [LARGE SCALE GENOMIC DNA]</scope>
    <source>
        <tissue evidence="1">Whole body</tissue>
    </source>
</reference>
<dbReference type="EMBL" id="QBLH01002949">
    <property type="protein sequence ID" value="TGZ46110.1"/>
    <property type="molecule type" value="Genomic_DNA"/>
</dbReference>
<evidence type="ECO:0000313" key="2">
    <source>
        <dbReference type="Proteomes" id="UP000310200"/>
    </source>
</evidence>
<evidence type="ECO:0000313" key="1">
    <source>
        <dbReference type="EMBL" id="TGZ46110.1"/>
    </source>
</evidence>
<organism evidence="1 2">
    <name type="scientific">Temnothorax longispinosus</name>
    <dbReference type="NCBI Taxonomy" id="300112"/>
    <lineage>
        <taxon>Eukaryota</taxon>
        <taxon>Metazoa</taxon>
        <taxon>Ecdysozoa</taxon>
        <taxon>Arthropoda</taxon>
        <taxon>Hexapoda</taxon>
        <taxon>Insecta</taxon>
        <taxon>Pterygota</taxon>
        <taxon>Neoptera</taxon>
        <taxon>Endopterygota</taxon>
        <taxon>Hymenoptera</taxon>
        <taxon>Apocrita</taxon>
        <taxon>Aculeata</taxon>
        <taxon>Formicoidea</taxon>
        <taxon>Formicidae</taxon>
        <taxon>Myrmicinae</taxon>
        <taxon>Temnothorax</taxon>
    </lineage>
</organism>
<comment type="caution">
    <text evidence="1">The sequence shown here is derived from an EMBL/GenBank/DDBJ whole genome shotgun (WGS) entry which is preliminary data.</text>
</comment>
<gene>
    <name evidence="1" type="ORF">DBV15_08171</name>
</gene>
<name>A0A4S2KAP5_9HYME</name>
<dbReference type="AlphaFoldDB" id="A0A4S2KAP5"/>
<accession>A0A4S2KAP5</accession>
<feature type="non-terminal residue" evidence="1">
    <location>
        <position position="1"/>
    </location>
</feature>
<proteinExistence type="predicted"/>
<feature type="non-terminal residue" evidence="1">
    <location>
        <position position="151"/>
    </location>
</feature>